<dbReference type="OrthoDB" id="1342843at2"/>
<dbReference type="Proteomes" id="UP000324376">
    <property type="component" value="Unassembled WGS sequence"/>
</dbReference>
<protein>
    <submittedName>
        <fullName evidence="1">Uncharacterized protein</fullName>
    </submittedName>
</protein>
<name>A0A5S5C0J3_9FLAO</name>
<accession>A0A5S5C0J3</accession>
<dbReference type="AlphaFoldDB" id="A0A5S5C0J3"/>
<comment type="caution">
    <text evidence="1">The sequence shown here is derived from an EMBL/GenBank/DDBJ whole genome shotgun (WGS) entry which is preliminary data.</text>
</comment>
<sequence>MGCFTDKLTEDIVNDCDNLSISGIESDVLLVPHSDFNKTATTINATNRMLVDDLVLNAGTTGLKLEGIKQTQGYNWEFVPSEETVDKFRHLFDGMIMTPSAANRLSASKLAKGQSYLVVVHKRYKGANKADAFLILGWDAGLYVTVMTENSRESDSAIKFTLSSKDDTLEYDMPRVLLESDYDTTLTAFNNKFAQPAVP</sequence>
<dbReference type="RefSeq" id="WP_148783378.1">
    <property type="nucleotide sequence ID" value="NZ_VNHU01000009.1"/>
</dbReference>
<gene>
    <name evidence="1" type="ORF">BD809_10965</name>
</gene>
<proteinExistence type="predicted"/>
<organism evidence="1 2">
    <name type="scientific">Aquimarina intermedia</name>
    <dbReference type="NCBI Taxonomy" id="350814"/>
    <lineage>
        <taxon>Bacteria</taxon>
        <taxon>Pseudomonadati</taxon>
        <taxon>Bacteroidota</taxon>
        <taxon>Flavobacteriia</taxon>
        <taxon>Flavobacteriales</taxon>
        <taxon>Flavobacteriaceae</taxon>
        <taxon>Aquimarina</taxon>
    </lineage>
</organism>
<dbReference type="EMBL" id="VNHU01000009">
    <property type="protein sequence ID" value="TYP71483.1"/>
    <property type="molecule type" value="Genomic_DNA"/>
</dbReference>
<reference evidence="1 2" key="1">
    <citation type="submission" date="2019-07" db="EMBL/GenBank/DDBJ databases">
        <title>Genomic Encyclopedia of Archaeal and Bacterial Type Strains, Phase II (KMG-II): from individual species to whole genera.</title>
        <authorList>
            <person name="Goeker M."/>
        </authorList>
    </citation>
    <scope>NUCLEOTIDE SEQUENCE [LARGE SCALE GENOMIC DNA]</scope>
    <source>
        <strain evidence="1 2">DSM 17527</strain>
    </source>
</reference>
<evidence type="ECO:0000313" key="1">
    <source>
        <dbReference type="EMBL" id="TYP71483.1"/>
    </source>
</evidence>
<evidence type="ECO:0000313" key="2">
    <source>
        <dbReference type="Proteomes" id="UP000324376"/>
    </source>
</evidence>
<keyword evidence="2" id="KW-1185">Reference proteome</keyword>